<dbReference type="KEGG" id="achh:ABFG95_06875"/>
<dbReference type="AlphaFoldDB" id="A0AAU7LEG7"/>
<protein>
    <submittedName>
        <fullName evidence="1">Uncharacterized protein</fullName>
    </submittedName>
</protein>
<dbReference type="EMBL" id="CP157584">
    <property type="protein sequence ID" value="XBP00194.1"/>
    <property type="molecule type" value="Genomic_DNA"/>
</dbReference>
<reference evidence="1" key="1">
    <citation type="submission" date="2024-05" db="EMBL/GenBank/DDBJ databases">
        <title>Transcriptome analysis of the degradation process of organic nitrogen by two heterotrophic nitrifying and aerobic denitrifying bacteria, Achromobacter sp. HNDS-1 and Enterobacter sp. HNDS-6.</title>
        <authorList>
            <person name="Huang Y."/>
        </authorList>
    </citation>
    <scope>NUCLEOTIDE SEQUENCE</scope>
    <source>
        <strain evidence="1">HNDS-1</strain>
    </source>
</reference>
<proteinExistence type="predicted"/>
<organism evidence="1">
    <name type="scientific">Achromobacter sp. HNDS-1</name>
    <dbReference type="NCBI Taxonomy" id="3151598"/>
    <lineage>
        <taxon>Bacteria</taxon>
        <taxon>Pseudomonadati</taxon>
        <taxon>Pseudomonadota</taxon>
        <taxon>Betaproteobacteria</taxon>
        <taxon>Burkholderiales</taxon>
        <taxon>Alcaligenaceae</taxon>
        <taxon>Achromobacter</taxon>
    </lineage>
</organism>
<accession>A0AAU7LEG7</accession>
<evidence type="ECO:0000313" key="1">
    <source>
        <dbReference type="EMBL" id="XBP00194.1"/>
    </source>
</evidence>
<dbReference type="RefSeq" id="WP_348995659.1">
    <property type="nucleotide sequence ID" value="NZ_CP157584.1"/>
</dbReference>
<gene>
    <name evidence="1" type="ORF">ABFG95_06875</name>
</gene>
<sequence length="197" mass="22429">MLTGNHLMGWLRRWERDDPALVLERKQDQQIRRWAWVNWKEIRNDPFGAVWFGKEQVMTREESEQIEALVMVWYRWARAYRPNLGAGRVSVYARGVSEIAYSDADEIDKRLATAQAEQVDVCIDSLGWQLRAAIGIHAGNKAAGACVFSNPRLTPEQQHAAYQEAKAELMSVFRRRGLIRCASSVAPRSCGIGRVAL</sequence>
<name>A0AAU7LEG7_9BURK</name>